<dbReference type="PIRSF" id="PIRSF000729">
    <property type="entry name" value="GK"/>
    <property type="match status" value="1"/>
</dbReference>
<evidence type="ECO:0000259" key="9">
    <source>
        <dbReference type="SMART" id="SM00359"/>
    </source>
</evidence>
<feature type="binding site" evidence="8">
    <location>
        <position position="136"/>
    </location>
    <ligand>
        <name>substrate</name>
    </ligand>
</feature>
<comment type="function">
    <text evidence="8">Catalyzes the transfer of a phosphate group to glutamate to form L-glutamate 5-phosphate.</text>
</comment>
<dbReference type="InterPro" id="IPR002478">
    <property type="entry name" value="PUA"/>
</dbReference>
<dbReference type="InterPro" id="IPR001057">
    <property type="entry name" value="Glu/AcGlu_kinase"/>
</dbReference>
<evidence type="ECO:0000256" key="7">
    <source>
        <dbReference type="ARBA" id="ARBA00022840"/>
    </source>
</evidence>
<dbReference type="Gene3D" id="3.40.1160.10">
    <property type="entry name" value="Acetylglutamate kinase-like"/>
    <property type="match status" value="1"/>
</dbReference>
<dbReference type="EC" id="2.7.2.11" evidence="8"/>
<dbReference type="UniPathway" id="UPA00098">
    <property type="reaction ID" value="UER00359"/>
</dbReference>
<keyword evidence="4 8" id="KW-0808">Transferase</keyword>
<dbReference type="InterPro" id="IPR015947">
    <property type="entry name" value="PUA-like_sf"/>
</dbReference>
<feature type="binding site" evidence="8">
    <location>
        <begin position="210"/>
        <end position="216"/>
    </location>
    <ligand>
        <name>ATP</name>
        <dbReference type="ChEBI" id="CHEBI:30616"/>
    </ligand>
</feature>
<dbReference type="InterPro" id="IPR001048">
    <property type="entry name" value="Asp/Glu/Uridylate_kinase"/>
</dbReference>
<keyword evidence="2 8" id="KW-0028">Amino-acid biosynthesis</keyword>
<dbReference type="Pfam" id="PF01472">
    <property type="entry name" value="PUA"/>
    <property type="match status" value="1"/>
</dbReference>
<name>A0A0M0GE75_SPOGL</name>
<dbReference type="FunFam" id="2.30.130.10:FF:000007">
    <property type="entry name" value="Glutamate 5-kinase"/>
    <property type="match status" value="1"/>
</dbReference>
<dbReference type="SUPFAM" id="SSF53633">
    <property type="entry name" value="Carbamate kinase-like"/>
    <property type="match status" value="1"/>
</dbReference>
<comment type="similarity">
    <text evidence="8">Belongs to the glutamate 5-kinase family.</text>
</comment>
<evidence type="ECO:0000256" key="4">
    <source>
        <dbReference type="ARBA" id="ARBA00022679"/>
    </source>
</evidence>
<evidence type="ECO:0000256" key="1">
    <source>
        <dbReference type="ARBA" id="ARBA00022490"/>
    </source>
</evidence>
<feature type="binding site" evidence="8">
    <location>
        <begin position="168"/>
        <end position="169"/>
    </location>
    <ligand>
        <name>ATP</name>
        <dbReference type="ChEBI" id="CHEBI:30616"/>
    </ligand>
</feature>
<proteinExistence type="inferred from homology"/>
<dbReference type="PRINTS" id="PR00474">
    <property type="entry name" value="GLU5KINASE"/>
</dbReference>
<dbReference type="SUPFAM" id="SSF88697">
    <property type="entry name" value="PUA domain-like"/>
    <property type="match status" value="1"/>
</dbReference>
<dbReference type="Proteomes" id="UP000037109">
    <property type="component" value="Unassembled WGS sequence"/>
</dbReference>
<sequence>MKRERIVVKIGSSSLTNMNGGLCIEKLEEHAAALSRLKEKGHEVILISSGAVAAGFADLGYPSRPVTIAGKQAAAAVGQGLLMQGYTEELKKHGIVAAQLLLTRQNFLHKEQYQNAHATLSELLKRNVLPIINENDSVSIEELAFGDNDMLSALVSGLIQAQRLIILTDVNGIYDSNPRTNTDAKKFNYIADITEDLMNAAAGTSSKVGTGGMVTKLAAARTALALGVQVFIGVGNGPEKLIEILEGKGDGTYIGASSQPIVKTSKQWLAMHSVPNGKIEVDHGAAQAISTQGKSLLPAGVTDITGHFQVHDVVEVIGPKGDMIGKGQVNFSSDELRVIKGLSSSEAMQIAGSDRRVVIHRDHWVSQKRKEKSSWN</sequence>
<gene>
    <name evidence="8" type="primary">proB</name>
    <name evidence="10" type="ORF">AF332_16380</name>
</gene>
<dbReference type="GO" id="GO:0005829">
    <property type="term" value="C:cytosol"/>
    <property type="evidence" value="ECO:0007669"/>
    <property type="project" value="TreeGrafter"/>
</dbReference>
<evidence type="ECO:0000256" key="5">
    <source>
        <dbReference type="ARBA" id="ARBA00022741"/>
    </source>
</evidence>
<dbReference type="PANTHER" id="PTHR43654">
    <property type="entry name" value="GLUTAMATE 5-KINASE"/>
    <property type="match status" value="1"/>
</dbReference>
<evidence type="ECO:0000313" key="11">
    <source>
        <dbReference type="Proteomes" id="UP000037109"/>
    </source>
</evidence>
<dbReference type="PROSITE" id="PS50890">
    <property type="entry name" value="PUA"/>
    <property type="match status" value="1"/>
</dbReference>
<comment type="caution">
    <text evidence="10">The sequence shown here is derived from an EMBL/GenBank/DDBJ whole genome shotgun (WGS) entry which is preliminary data.</text>
</comment>
<feature type="domain" description="PUA" evidence="9">
    <location>
        <begin position="277"/>
        <end position="359"/>
    </location>
</feature>
<keyword evidence="5 8" id="KW-0547">Nucleotide-binding</keyword>
<keyword evidence="6 8" id="KW-0418">Kinase</keyword>
<comment type="subcellular location">
    <subcellularLocation>
        <location evidence="8">Cytoplasm</location>
    </subcellularLocation>
</comment>
<comment type="catalytic activity">
    <reaction evidence="8">
        <text>L-glutamate + ATP = L-glutamyl 5-phosphate + ADP</text>
        <dbReference type="Rhea" id="RHEA:14877"/>
        <dbReference type="ChEBI" id="CHEBI:29985"/>
        <dbReference type="ChEBI" id="CHEBI:30616"/>
        <dbReference type="ChEBI" id="CHEBI:58274"/>
        <dbReference type="ChEBI" id="CHEBI:456216"/>
        <dbReference type="EC" id="2.7.2.11"/>
    </reaction>
</comment>
<dbReference type="InterPro" id="IPR036974">
    <property type="entry name" value="PUA_sf"/>
</dbReference>
<dbReference type="RefSeq" id="WP_053435596.1">
    <property type="nucleotide sequence ID" value="NZ_LGUF01000007.1"/>
</dbReference>
<dbReference type="SMART" id="SM00359">
    <property type="entry name" value="PUA"/>
    <property type="match status" value="1"/>
</dbReference>
<dbReference type="GO" id="GO:0004349">
    <property type="term" value="F:glutamate 5-kinase activity"/>
    <property type="evidence" value="ECO:0007669"/>
    <property type="project" value="UniProtKB-UniRule"/>
</dbReference>
<evidence type="ECO:0000256" key="6">
    <source>
        <dbReference type="ARBA" id="ARBA00022777"/>
    </source>
</evidence>
<dbReference type="GO" id="GO:0055129">
    <property type="term" value="P:L-proline biosynthetic process"/>
    <property type="evidence" value="ECO:0007669"/>
    <property type="project" value="UniProtKB-UniRule"/>
</dbReference>
<dbReference type="Gene3D" id="2.30.130.10">
    <property type="entry name" value="PUA domain"/>
    <property type="match status" value="1"/>
</dbReference>
<dbReference type="CDD" id="cd04242">
    <property type="entry name" value="AAK_G5K_ProB"/>
    <property type="match status" value="1"/>
</dbReference>
<feature type="binding site" evidence="8">
    <location>
        <position position="49"/>
    </location>
    <ligand>
        <name>substrate</name>
    </ligand>
</feature>
<dbReference type="CDD" id="cd21157">
    <property type="entry name" value="PUA_G5K"/>
    <property type="match status" value="1"/>
</dbReference>
<protein>
    <recommendedName>
        <fullName evidence="8">Glutamate 5-kinase</fullName>
        <ecNumber evidence="8">2.7.2.11</ecNumber>
    </recommendedName>
    <alternativeName>
        <fullName evidence="8">Gamma-glutamyl kinase</fullName>
        <shortName evidence="8">GK</shortName>
    </alternativeName>
</protein>
<dbReference type="AlphaFoldDB" id="A0A0M0GE75"/>
<dbReference type="Pfam" id="PF00696">
    <property type="entry name" value="AA_kinase"/>
    <property type="match status" value="1"/>
</dbReference>
<evidence type="ECO:0000256" key="8">
    <source>
        <dbReference type="HAMAP-Rule" id="MF_00456"/>
    </source>
</evidence>
<accession>A0A0M0GE75</accession>
<evidence type="ECO:0000256" key="3">
    <source>
        <dbReference type="ARBA" id="ARBA00022650"/>
    </source>
</evidence>
<dbReference type="GO" id="GO:0005524">
    <property type="term" value="F:ATP binding"/>
    <property type="evidence" value="ECO:0007669"/>
    <property type="project" value="UniProtKB-KW"/>
</dbReference>
<evidence type="ECO:0000313" key="10">
    <source>
        <dbReference type="EMBL" id="KON88225.1"/>
    </source>
</evidence>
<keyword evidence="1 8" id="KW-0963">Cytoplasm</keyword>
<dbReference type="NCBIfam" id="TIGR01027">
    <property type="entry name" value="proB"/>
    <property type="match status" value="1"/>
</dbReference>
<dbReference type="PATRIC" id="fig|1459.3.peg.3577"/>
<keyword evidence="3 8" id="KW-0641">Proline biosynthesis</keyword>
<reference evidence="11" key="1">
    <citation type="submission" date="2015-07" db="EMBL/GenBank/DDBJ databases">
        <title>Fjat-10036 dsm4.</title>
        <authorList>
            <person name="Liu B."/>
            <person name="Wang J."/>
            <person name="Zhu Y."/>
            <person name="Liu G."/>
            <person name="Chen Q."/>
            <person name="Chen Z."/>
            <person name="Lan J."/>
            <person name="Che J."/>
            <person name="Ge C."/>
            <person name="Shi H."/>
            <person name="Pan Z."/>
            <person name="Liu X."/>
        </authorList>
    </citation>
    <scope>NUCLEOTIDE SEQUENCE [LARGE SCALE GENOMIC DNA]</scope>
    <source>
        <strain evidence="11">DSM 4</strain>
    </source>
</reference>
<organism evidence="10 11">
    <name type="scientific">Sporosarcina globispora</name>
    <name type="common">Bacillus globisporus</name>
    <dbReference type="NCBI Taxonomy" id="1459"/>
    <lineage>
        <taxon>Bacteria</taxon>
        <taxon>Bacillati</taxon>
        <taxon>Bacillota</taxon>
        <taxon>Bacilli</taxon>
        <taxon>Bacillales</taxon>
        <taxon>Caryophanaceae</taxon>
        <taxon>Sporosarcina</taxon>
    </lineage>
</organism>
<dbReference type="OrthoDB" id="9804434at2"/>
<dbReference type="PROSITE" id="PS00902">
    <property type="entry name" value="GLUTAMATE_5_KINASE"/>
    <property type="match status" value="1"/>
</dbReference>
<dbReference type="InterPro" id="IPR005715">
    <property type="entry name" value="Glu_5kinase/COase_Synthase"/>
</dbReference>
<dbReference type="HAMAP" id="MF_00456">
    <property type="entry name" value="ProB"/>
    <property type="match status" value="1"/>
</dbReference>
<comment type="pathway">
    <text evidence="8">Amino-acid biosynthesis; L-proline biosynthesis; L-glutamate 5-semialdehyde from L-glutamate: step 1/2.</text>
</comment>
<dbReference type="GO" id="GO:0003723">
    <property type="term" value="F:RNA binding"/>
    <property type="evidence" value="ECO:0007669"/>
    <property type="project" value="InterPro"/>
</dbReference>
<dbReference type="STRING" id="1459.AF332_16380"/>
<keyword evidence="7 8" id="KW-0067">ATP-binding</keyword>
<dbReference type="PANTHER" id="PTHR43654:SF1">
    <property type="entry name" value="ISOPENTENYL PHOSPHATE KINASE"/>
    <property type="match status" value="1"/>
</dbReference>
<feature type="binding site" evidence="8">
    <location>
        <position position="9"/>
    </location>
    <ligand>
        <name>ATP</name>
        <dbReference type="ChEBI" id="CHEBI:30616"/>
    </ligand>
</feature>
<dbReference type="InterPro" id="IPR036393">
    <property type="entry name" value="AceGlu_kinase-like_sf"/>
</dbReference>
<dbReference type="InterPro" id="IPR041739">
    <property type="entry name" value="G5K_ProB"/>
</dbReference>
<keyword evidence="11" id="KW-1185">Reference proteome</keyword>
<dbReference type="FunFam" id="3.40.1160.10:FF:000018">
    <property type="entry name" value="Glutamate 5-kinase"/>
    <property type="match status" value="1"/>
</dbReference>
<dbReference type="EMBL" id="LGUF01000007">
    <property type="protein sequence ID" value="KON88225.1"/>
    <property type="molecule type" value="Genomic_DNA"/>
</dbReference>
<dbReference type="InterPro" id="IPR019797">
    <property type="entry name" value="Glutamate_5-kinase_CS"/>
</dbReference>
<dbReference type="InterPro" id="IPR011529">
    <property type="entry name" value="Glu_5kinase"/>
</dbReference>
<feature type="binding site" evidence="8">
    <location>
        <position position="148"/>
    </location>
    <ligand>
        <name>substrate</name>
    </ligand>
</feature>
<evidence type="ECO:0000256" key="2">
    <source>
        <dbReference type="ARBA" id="ARBA00022605"/>
    </source>
</evidence>